<comment type="caution">
    <text evidence="2">The sequence shown here is derived from an EMBL/GenBank/DDBJ whole genome shotgun (WGS) entry which is preliminary data.</text>
</comment>
<dbReference type="Proteomes" id="UP000722121">
    <property type="component" value="Unassembled WGS sequence"/>
</dbReference>
<keyword evidence="3" id="KW-1185">Reference proteome</keyword>
<protein>
    <submittedName>
        <fullName evidence="2">Uncharacterized protein</fullName>
    </submittedName>
</protein>
<sequence>MIPVTTDALQAASLTRSTSSDSVEAKTHESSLKTGDFVRSPSPSPLPSPDLKEGLIGCSQRIARLVGSPFAILGDQPPSRFSFLLDSDGLLFSSEVQRQVEEKERKSLCNRLSDVIVSIIRQIEGRESRVESEMHIRDLIVKLASSGEIVLARRAIDSIANLQTRAYAHVAFSTIVPPEDQDAKDAEEKRINRLLELHRRYDFDRTYMKYADSAEQERNSKVVSTSVFSLRSNLDASVGFCVLESVVSLTAFKSSQKAKGILSVDALTTTAASSVVVKASNDLRQKILSQFSLLRNEQCSLCVKETAIGEIENMLKKIEGRCGHNVFQLEFVKLLLRLEKFDLAYSVIVTRPLYWQALAFNAWLSLCKPPIPKCS</sequence>
<evidence type="ECO:0000313" key="3">
    <source>
        <dbReference type="Proteomes" id="UP000722121"/>
    </source>
</evidence>
<gene>
    <name evidence="2" type="ORF">JYU14_04380</name>
</gene>
<accession>A0ABS3ARC9</accession>
<evidence type="ECO:0000256" key="1">
    <source>
        <dbReference type="SAM" id="MobiDB-lite"/>
    </source>
</evidence>
<dbReference type="EMBL" id="JAFITR010000104">
    <property type="protein sequence ID" value="MBN4067301.1"/>
    <property type="molecule type" value="Genomic_DNA"/>
</dbReference>
<organism evidence="2 3">
    <name type="scientific">Simkania negevensis</name>
    <dbReference type="NCBI Taxonomy" id="83561"/>
    <lineage>
        <taxon>Bacteria</taxon>
        <taxon>Pseudomonadati</taxon>
        <taxon>Chlamydiota</taxon>
        <taxon>Chlamydiia</taxon>
        <taxon>Parachlamydiales</taxon>
        <taxon>Simkaniaceae</taxon>
        <taxon>Simkania</taxon>
    </lineage>
</organism>
<feature type="region of interest" description="Disordered" evidence="1">
    <location>
        <begin position="1"/>
        <end position="50"/>
    </location>
</feature>
<reference evidence="2 3" key="1">
    <citation type="submission" date="2021-02" db="EMBL/GenBank/DDBJ databases">
        <title>Activity-based single-cell genomes from oceanic crustal fluid captures similar information to metagenomic and metatranscriptomic surveys with orders of magnitude less sampling.</title>
        <authorList>
            <person name="D'Angelo T.S."/>
            <person name="Orcutt B.N."/>
        </authorList>
    </citation>
    <scope>NUCLEOTIDE SEQUENCE [LARGE SCALE GENOMIC DNA]</scope>
    <source>
        <strain evidence="2">AH-315-G07</strain>
    </source>
</reference>
<proteinExistence type="predicted"/>
<evidence type="ECO:0000313" key="2">
    <source>
        <dbReference type="EMBL" id="MBN4067301.1"/>
    </source>
</evidence>
<feature type="compositionally biased region" description="Polar residues" evidence="1">
    <location>
        <begin position="12"/>
        <end position="22"/>
    </location>
</feature>
<name>A0ABS3ARC9_9BACT</name>